<evidence type="ECO:0000256" key="1">
    <source>
        <dbReference type="ARBA" id="ARBA00007150"/>
    </source>
</evidence>
<dbReference type="GO" id="GO:0005886">
    <property type="term" value="C:plasma membrane"/>
    <property type="evidence" value="ECO:0007669"/>
    <property type="project" value="UniProtKB-SubCell"/>
</dbReference>
<reference evidence="8" key="1">
    <citation type="submission" date="2022-08" db="EMBL/GenBank/DDBJ databases">
        <title>Draft genome sequencing of Roseisolibacter agri AW1220.</title>
        <authorList>
            <person name="Tobiishi Y."/>
            <person name="Tonouchi A."/>
        </authorList>
    </citation>
    <scope>NUCLEOTIDE SEQUENCE</scope>
    <source>
        <strain evidence="8">AW1220</strain>
    </source>
</reference>
<comment type="pathway">
    <text evidence="7">Protein modification; lipoprotein biosynthesis (diacylglyceryl transfer).</text>
</comment>
<keyword evidence="9" id="KW-1185">Reference proteome</keyword>
<feature type="transmembrane region" description="Helical" evidence="7">
    <location>
        <begin position="114"/>
        <end position="133"/>
    </location>
</feature>
<keyword evidence="6 7" id="KW-0472">Membrane</keyword>
<keyword evidence="3 7" id="KW-0808">Transferase</keyword>
<evidence type="ECO:0000313" key="9">
    <source>
        <dbReference type="Proteomes" id="UP001161325"/>
    </source>
</evidence>
<evidence type="ECO:0000256" key="3">
    <source>
        <dbReference type="ARBA" id="ARBA00022679"/>
    </source>
</evidence>
<dbReference type="HAMAP" id="MF_01147">
    <property type="entry name" value="Lgt"/>
    <property type="match status" value="1"/>
</dbReference>
<comment type="caution">
    <text evidence="8">The sequence shown here is derived from an EMBL/GenBank/DDBJ whole genome shotgun (WGS) entry which is preliminary data.</text>
</comment>
<dbReference type="InterPro" id="IPR001640">
    <property type="entry name" value="Lgt"/>
</dbReference>
<dbReference type="PANTHER" id="PTHR30589">
    <property type="entry name" value="PROLIPOPROTEIN DIACYLGLYCERYL TRANSFERASE"/>
    <property type="match status" value="1"/>
</dbReference>
<accession>A0AA37QBR7</accession>
<organism evidence="8 9">
    <name type="scientific">Roseisolibacter agri</name>
    <dbReference type="NCBI Taxonomy" id="2014610"/>
    <lineage>
        <taxon>Bacteria</taxon>
        <taxon>Pseudomonadati</taxon>
        <taxon>Gemmatimonadota</taxon>
        <taxon>Gemmatimonadia</taxon>
        <taxon>Gemmatimonadales</taxon>
        <taxon>Gemmatimonadaceae</taxon>
        <taxon>Roseisolibacter</taxon>
    </lineage>
</organism>
<proteinExistence type="inferred from homology"/>
<feature type="binding site" evidence="7">
    <location>
        <position position="159"/>
    </location>
    <ligand>
        <name>a 1,2-diacyl-sn-glycero-3-phospho-(1'-sn-glycerol)</name>
        <dbReference type="ChEBI" id="CHEBI:64716"/>
    </ligand>
</feature>
<dbReference type="GO" id="GO:0042158">
    <property type="term" value="P:lipoprotein biosynthetic process"/>
    <property type="evidence" value="ECO:0007669"/>
    <property type="project" value="UniProtKB-UniRule"/>
</dbReference>
<evidence type="ECO:0000256" key="4">
    <source>
        <dbReference type="ARBA" id="ARBA00022692"/>
    </source>
</evidence>
<evidence type="ECO:0000313" key="8">
    <source>
        <dbReference type="EMBL" id="GLC28417.1"/>
    </source>
</evidence>
<comment type="similarity">
    <text evidence="1 7">Belongs to the Lgt family.</text>
</comment>
<dbReference type="GO" id="GO:0008961">
    <property type="term" value="F:phosphatidylglycerol-prolipoprotein diacylglyceryl transferase activity"/>
    <property type="evidence" value="ECO:0007669"/>
    <property type="project" value="UniProtKB-UniRule"/>
</dbReference>
<keyword evidence="5 7" id="KW-1133">Transmembrane helix</keyword>
<sequence>MARGRRVRLTPRRRPAYLFRIPDAHSMNLAAPFVHAPFSLDIGPLQLTGFGLAVLAAFGLSQIVTMRELTRRGHDLYAQTTPDIVFAALLGFLIGAKLYYVVLTGDPGAIFSRGGFVFWGGFMGSVALCWLTIKRKKLSFARYADVAGIAIAGGYAVGRTGCFAVGDDYGRPWNGPLAFTFPNGAPPSTAANMQDLFGIPLAPGTPPNQVIAVHPTQLYETAMGFVMFLILWRFRDHEHAEGWLFGLYCVLAGIERFIVEFFRAKDDQLTFGLTTAQVIAIAIALVGVIVMVARRTPRPGAPGIHATAAAA</sequence>
<protein>
    <recommendedName>
        <fullName evidence="7">Phosphatidylglycerol--prolipoprotein diacylglyceryl transferase</fullName>
        <ecNumber evidence="7">2.5.1.145</ecNumber>
    </recommendedName>
</protein>
<feature type="transmembrane region" description="Helical" evidence="7">
    <location>
        <begin position="271"/>
        <end position="293"/>
    </location>
</feature>
<keyword evidence="4 7" id="KW-0812">Transmembrane</keyword>
<comment type="function">
    <text evidence="7">Catalyzes the transfer of the diacylglyceryl group from phosphatidylglycerol to the sulfhydryl group of the N-terminal cysteine of a prolipoprotein, the first step in the formation of mature lipoproteins.</text>
</comment>
<feature type="transmembrane region" description="Helical" evidence="7">
    <location>
        <begin position="84"/>
        <end position="102"/>
    </location>
</feature>
<dbReference type="Pfam" id="PF01790">
    <property type="entry name" value="LGT"/>
    <property type="match status" value="1"/>
</dbReference>
<feature type="transmembrane region" description="Helical" evidence="7">
    <location>
        <begin position="240"/>
        <end position="259"/>
    </location>
</feature>
<dbReference type="EMBL" id="BRXS01000010">
    <property type="protein sequence ID" value="GLC28417.1"/>
    <property type="molecule type" value="Genomic_DNA"/>
</dbReference>
<evidence type="ECO:0000256" key="7">
    <source>
        <dbReference type="HAMAP-Rule" id="MF_01147"/>
    </source>
</evidence>
<comment type="catalytic activity">
    <reaction evidence="7">
        <text>L-cysteinyl-[prolipoprotein] + a 1,2-diacyl-sn-glycero-3-phospho-(1'-sn-glycerol) = an S-1,2-diacyl-sn-glyceryl-L-cysteinyl-[prolipoprotein] + sn-glycerol 1-phosphate + H(+)</text>
        <dbReference type="Rhea" id="RHEA:56712"/>
        <dbReference type="Rhea" id="RHEA-COMP:14679"/>
        <dbReference type="Rhea" id="RHEA-COMP:14680"/>
        <dbReference type="ChEBI" id="CHEBI:15378"/>
        <dbReference type="ChEBI" id="CHEBI:29950"/>
        <dbReference type="ChEBI" id="CHEBI:57685"/>
        <dbReference type="ChEBI" id="CHEBI:64716"/>
        <dbReference type="ChEBI" id="CHEBI:140658"/>
        <dbReference type="EC" id="2.5.1.145"/>
    </reaction>
</comment>
<dbReference type="AlphaFoldDB" id="A0AA37QBR7"/>
<evidence type="ECO:0000256" key="5">
    <source>
        <dbReference type="ARBA" id="ARBA00022989"/>
    </source>
</evidence>
<dbReference type="PANTHER" id="PTHR30589:SF0">
    <property type="entry name" value="PHOSPHATIDYLGLYCEROL--PROLIPOPROTEIN DIACYLGLYCERYL TRANSFERASE"/>
    <property type="match status" value="1"/>
</dbReference>
<evidence type="ECO:0000256" key="6">
    <source>
        <dbReference type="ARBA" id="ARBA00023136"/>
    </source>
</evidence>
<feature type="transmembrane region" description="Helical" evidence="7">
    <location>
        <begin position="44"/>
        <end position="64"/>
    </location>
</feature>
<name>A0AA37QBR7_9BACT</name>
<keyword evidence="2 7" id="KW-1003">Cell membrane</keyword>
<gene>
    <name evidence="7 8" type="primary">lgt</name>
    <name evidence="8" type="ORF">rosag_49300</name>
</gene>
<dbReference type="Proteomes" id="UP001161325">
    <property type="component" value="Unassembled WGS sequence"/>
</dbReference>
<dbReference type="NCBIfam" id="TIGR00544">
    <property type="entry name" value="lgt"/>
    <property type="match status" value="1"/>
</dbReference>
<comment type="subcellular location">
    <subcellularLocation>
        <location evidence="7">Cell membrane</location>
        <topology evidence="7">Multi-pass membrane protein</topology>
    </subcellularLocation>
</comment>
<dbReference type="EC" id="2.5.1.145" evidence="7"/>
<evidence type="ECO:0000256" key="2">
    <source>
        <dbReference type="ARBA" id="ARBA00022475"/>
    </source>
</evidence>
<feature type="transmembrane region" description="Helical" evidence="7">
    <location>
        <begin position="218"/>
        <end position="234"/>
    </location>
</feature>